<protein>
    <submittedName>
        <fullName evidence="7">Fungal-specific transcription factor domain-containing protein</fullName>
    </submittedName>
</protein>
<dbReference type="Proteomes" id="UP000807306">
    <property type="component" value="Unassembled WGS sequence"/>
</dbReference>
<dbReference type="InterPro" id="IPR050613">
    <property type="entry name" value="Sec_Metabolite_Reg"/>
</dbReference>
<evidence type="ECO:0000313" key="7">
    <source>
        <dbReference type="EMBL" id="KAF9528164.1"/>
    </source>
</evidence>
<dbReference type="PROSITE" id="PS50048">
    <property type="entry name" value="ZN2_CY6_FUNGAL_2"/>
    <property type="match status" value="1"/>
</dbReference>
<feature type="region of interest" description="Disordered" evidence="5">
    <location>
        <begin position="726"/>
        <end position="782"/>
    </location>
</feature>
<dbReference type="GO" id="GO:0005634">
    <property type="term" value="C:nucleus"/>
    <property type="evidence" value="ECO:0007669"/>
    <property type="project" value="UniProtKB-SubCell"/>
</dbReference>
<evidence type="ECO:0000256" key="2">
    <source>
        <dbReference type="ARBA" id="ARBA00022723"/>
    </source>
</evidence>
<dbReference type="GO" id="GO:0006351">
    <property type="term" value="P:DNA-templated transcription"/>
    <property type="evidence" value="ECO:0007669"/>
    <property type="project" value="InterPro"/>
</dbReference>
<dbReference type="CDD" id="cd12148">
    <property type="entry name" value="fungal_TF_MHR"/>
    <property type="match status" value="1"/>
</dbReference>
<dbReference type="EMBL" id="MU157855">
    <property type="protein sequence ID" value="KAF9528164.1"/>
    <property type="molecule type" value="Genomic_DNA"/>
</dbReference>
<dbReference type="InterPro" id="IPR007219">
    <property type="entry name" value="XnlR_reg_dom"/>
</dbReference>
<proteinExistence type="predicted"/>
<keyword evidence="3" id="KW-0539">Nucleus</keyword>
<reference evidence="7" key="1">
    <citation type="submission" date="2020-11" db="EMBL/GenBank/DDBJ databases">
        <authorList>
            <consortium name="DOE Joint Genome Institute"/>
            <person name="Ahrendt S."/>
            <person name="Riley R."/>
            <person name="Andreopoulos W."/>
            <person name="Labutti K."/>
            <person name="Pangilinan J."/>
            <person name="Ruiz-Duenas F.J."/>
            <person name="Barrasa J.M."/>
            <person name="Sanchez-Garcia M."/>
            <person name="Camarero S."/>
            <person name="Miyauchi S."/>
            <person name="Serrano A."/>
            <person name="Linde D."/>
            <person name="Babiker R."/>
            <person name="Drula E."/>
            <person name="Ayuso-Fernandez I."/>
            <person name="Pacheco R."/>
            <person name="Padilla G."/>
            <person name="Ferreira P."/>
            <person name="Barriuso J."/>
            <person name="Kellner H."/>
            <person name="Castanera R."/>
            <person name="Alfaro M."/>
            <person name="Ramirez L."/>
            <person name="Pisabarro A.G."/>
            <person name="Kuo A."/>
            <person name="Tritt A."/>
            <person name="Lipzen A."/>
            <person name="He G."/>
            <person name="Yan M."/>
            <person name="Ng V."/>
            <person name="Cullen D."/>
            <person name="Martin F."/>
            <person name="Rosso M.-N."/>
            <person name="Henrissat B."/>
            <person name="Hibbett D."/>
            <person name="Martinez A.T."/>
            <person name="Grigoriev I.V."/>
        </authorList>
    </citation>
    <scope>NUCLEOTIDE SEQUENCE</scope>
    <source>
        <strain evidence="7">CBS 506.95</strain>
    </source>
</reference>
<dbReference type="SMART" id="SM00066">
    <property type="entry name" value="GAL4"/>
    <property type="match status" value="1"/>
</dbReference>
<dbReference type="SMART" id="SM00906">
    <property type="entry name" value="Fungal_trans"/>
    <property type="match status" value="1"/>
</dbReference>
<evidence type="ECO:0000313" key="8">
    <source>
        <dbReference type="Proteomes" id="UP000807306"/>
    </source>
</evidence>
<dbReference type="Pfam" id="PF00172">
    <property type="entry name" value="Zn_clus"/>
    <property type="match status" value="1"/>
</dbReference>
<dbReference type="GO" id="GO:0008270">
    <property type="term" value="F:zinc ion binding"/>
    <property type="evidence" value="ECO:0007669"/>
    <property type="project" value="InterPro"/>
</dbReference>
<dbReference type="GO" id="GO:0000981">
    <property type="term" value="F:DNA-binding transcription factor activity, RNA polymerase II-specific"/>
    <property type="evidence" value="ECO:0007669"/>
    <property type="project" value="InterPro"/>
</dbReference>
<keyword evidence="2" id="KW-0479">Metal-binding</keyword>
<feature type="compositionally biased region" description="Polar residues" evidence="5">
    <location>
        <begin position="769"/>
        <end position="778"/>
    </location>
</feature>
<feature type="coiled-coil region" evidence="4">
    <location>
        <begin position="72"/>
        <end position="99"/>
    </location>
</feature>
<feature type="compositionally biased region" description="Low complexity" evidence="5">
    <location>
        <begin position="815"/>
        <end position="838"/>
    </location>
</feature>
<evidence type="ECO:0000256" key="3">
    <source>
        <dbReference type="ARBA" id="ARBA00023242"/>
    </source>
</evidence>
<feature type="compositionally biased region" description="Polar residues" evidence="5">
    <location>
        <begin position="736"/>
        <end position="763"/>
    </location>
</feature>
<keyword evidence="8" id="KW-1185">Reference proteome</keyword>
<dbReference type="PANTHER" id="PTHR31001">
    <property type="entry name" value="UNCHARACTERIZED TRANSCRIPTIONAL REGULATORY PROTEIN"/>
    <property type="match status" value="1"/>
</dbReference>
<evidence type="ECO:0000256" key="1">
    <source>
        <dbReference type="ARBA" id="ARBA00004123"/>
    </source>
</evidence>
<feature type="region of interest" description="Disordered" evidence="5">
    <location>
        <begin position="119"/>
        <end position="144"/>
    </location>
</feature>
<dbReference type="GO" id="GO:0003677">
    <property type="term" value="F:DNA binding"/>
    <property type="evidence" value="ECO:0007669"/>
    <property type="project" value="InterPro"/>
</dbReference>
<accession>A0A9P6EFQ2</accession>
<dbReference type="Gene3D" id="4.10.240.10">
    <property type="entry name" value="Zn(2)-C6 fungal-type DNA-binding domain"/>
    <property type="match status" value="1"/>
</dbReference>
<evidence type="ECO:0000256" key="4">
    <source>
        <dbReference type="SAM" id="Coils"/>
    </source>
</evidence>
<feature type="region of interest" description="Disordered" evidence="5">
    <location>
        <begin position="652"/>
        <end position="696"/>
    </location>
</feature>
<organism evidence="7 8">
    <name type="scientific">Crepidotus variabilis</name>
    <dbReference type="NCBI Taxonomy" id="179855"/>
    <lineage>
        <taxon>Eukaryota</taxon>
        <taxon>Fungi</taxon>
        <taxon>Dikarya</taxon>
        <taxon>Basidiomycota</taxon>
        <taxon>Agaricomycotina</taxon>
        <taxon>Agaricomycetes</taxon>
        <taxon>Agaricomycetidae</taxon>
        <taxon>Agaricales</taxon>
        <taxon>Agaricineae</taxon>
        <taxon>Crepidotaceae</taxon>
        <taxon>Crepidotus</taxon>
    </lineage>
</organism>
<dbReference type="Pfam" id="PF04082">
    <property type="entry name" value="Fungal_trans"/>
    <property type="match status" value="1"/>
</dbReference>
<dbReference type="CDD" id="cd00067">
    <property type="entry name" value="GAL4"/>
    <property type="match status" value="1"/>
</dbReference>
<keyword evidence="4" id="KW-0175">Coiled coil</keyword>
<dbReference type="PROSITE" id="PS00463">
    <property type="entry name" value="ZN2_CY6_FUNGAL_1"/>
    <property type="match status" value="1"/>
</dbReference>
<comment type="subcellular location">
    <subcellularLocation>
        <location evidence="1">Nucleus</location>
    </subcellularLocation>
</comment>
<gene>
    <name evidence="7" type="ORF">CPB83DRAFT_359913</name>
</gene>
<sequence>MVGPTGKGKDKEPKERKKPGRIPTSCAECRRLKLKCDKNIPCSKCVSRGCGSICPDGSLTPGKGNRLVLANTEELHERIHQMASRNRELESALRDLQKRVSDDPHPLLQTNLLGVNFLQSSSTGPASSSTPAKSPTLPRISPSAQTPDFLELENAYEEEGSAQFLGTLFMDKRRQTRHFGKTARPEFLIRETSTSTVVVQHSSQLPKFLIEAAFPDHEALDPTLASSLLSSLPPQDEARRLWKAYVEYGKYLYQPVSEMDLPQYLVNPAEHSNPQYGDRLDDLALIFIIFAIGALFDFQTPNYASVAHGYYTLSRAAFNNSLPSSKYTLQTIQTSIHTSQYLDLTDTSGSDTLWLNLENAVHVSHNIGLHLDSTYWKLHDDDTQRRHELFWNLFVVDTWASINVGKPPSILKAHVTFHFWYTEFTDLIHTVAEVAMGPKRPKYPVIHSFDCKIRDFDVPASWRMPVYDADAVPPPRDVAVYRWLVLSAKEIAILNLHRPYLATALHESSADLTKHRFLPSVVASYKAAWRLIRGFALTSRVHSDFLSRVNVAWSHALSAAILMGLLVTKAPASPWAGPAVEELDSLSSLFHSAISQCSAAANLHPTLEALQLKAHDAIGDPHVHYVQDGRTMATAEVERLYGQTQLVPDPSLSSFLAPSRAPSRATSATISDMVDIQRTPTTTSPPQIPSLKDLEGVHPSLVREMEVYRQRDDLSVAHSFHDLPVPAKSTRHQSHHQSSNSGRSTPYGSPYPTSAVPTTSSISPAPVNSPVSHSQQLVQRPYSRARHQPFPQAYAPSPSHSSYPALPAREISFNSNQSQQLSTQSNSFTSQSYSSQPSYIPPLTIPPPGFQPVFQTHSWITPSPMNLDPTWSHFVEQLGF</sequence>
<name>A0A9P6EFQ2_9AGAR</name>
<dbReference type="SUPFAM" id="SSF57701">
    <property type="entry name" value="Zn2/Cys6 DNA-binding domain"/>
    <property type="match status" value="1"/>
</dbReference>
<evidence type="ECO:0000259" key="6">
    <source>
        <dbReference type="PROSITE" id="PS50048"/>
    </source>
</evidence>
<dbReference type="AlphaFoldDB" id="A0A9P6EFQ2"/>
<feature type="domain" description="Zn(2)-C6 fungal-type" evidence="6">
    <location>
        <begin position="25"/>
        <end position="54"/>
    </location>
</feature>
<feature type="region of interest" description="Disordered" evidence="5">
    <location>
        <begin position="1"/>
        <end position="22"/>
    </location>
</feature>
<feature type="compositionally biased region" description="Low complexity" evidence="5">
    <location>
        <begin position="657"/>
        <end position="685"/>
    </location>
</feature>
<evidence type="ECO:0000256" key="5">
    <source>
        <dbReference type="SAM" id="MobiDB-lite"/>
    </source>
</evidence>
<feature type="compositionally biased region" description="Low complexity" evidence="5">
    <location>
        <begin position="120"/>
        <end position="136"/>
    </location>
</feature>
<dbReference type="InterPro" id="IPR036864">
    <property type="entry name" value="Zn2-C6_fun-type_DNA-bd_sf"/>
</dbReference>
<dbReference type="OrthoDB" id="424974at2759"/>
<comment type="caution">
    <text evidence="7">The sequence shown here is derived from an EMBL/GenBank/DDBJ whole genome shotgun (WGS) entry which is preliminary data.</text>
</comment>
<dbReference type="InterPro" id="IPR001138">
    <property type="entry name" value="Zn2Cys6_DnaBD"/>
</dbReference>
<feature type="region of interest" description="Disordered" evidence="5">
    <location>
        <begin position="815"/>
        <end position="841"/>
    </location>
</feature>
<dbReference type="PANTHER" id="PTHR31001:SF56">
    <property type="entry name" value="ZN(2)-C6 FUNGAL-TYPE DOMAIN-CONTAINING PROTEIN"/>
    <property type="match status" value="1"/>
</dbReference>